<evidence type="ECO:0000313" key="7">
    <source>
        <dbReference type="EMBL" id="ADL19005.1"/>
    </source>
</evidence>
<comment type="subcellular location">
    <subcellularLocation>
        <location evidence="1">Membrane</location>
        <topology evidence="1">Multi-pass membrane protein</topology>
    </subcellularLocation>
</comment>
<dbReference type="HOGENOM" id="CLU_051062_3_0_2"/>
<dbReference type="FunCoup" id="D9Q117">
    <property type="interactions" value="3"/>
</dbReference>
<feature type="transmembrane region" description="Helical" evidence="6">
    <location>
        <begin position="101"/>
        <end position="122"/>
    </location>
</feature>
<dbReference type="GO" id="GO:0015360">
    <property type="term" value="F:acetate:proton symporter activity"/>
    <property type="evidence" value="ECO:0007669"/>
    <property type="project" value="TreeGrafter"/>
</dbReference>
<dbReference type="GeneID" id="9498831"/>
<reference evidence="7 8" key="1">
    <citation type="journal article" date="2010" name="Appl. Environ. Microbiol.">
        <title>The genome sequence of the crenarchaeon Acidilobus saccharovorans supports a new order, Acidilobales, and suggests an important ecological role in terrestrial acidic hot springs.</title>
        <authorList>
            <person name="Mardanov A.V."/>
            <person name="Svetlitchnyi V.A."/>
            <person name="Beletsky A.V."/>
            <person name="Prokofeva M.I."/>
            <person name="Bonch-Osmolovskaya E.A."/>
            <person name="Ravin N.V."/>
            <person name="Skryabin K.G."/>
        </authorList>
    </citation>
    <scope>NUCLEOTIDE SEQUENCE [LARGE SCALE GENOMIC DNA]</scope>
    <source>
        <strain evidence="8">DSM 16705 / JCM 18335 / VKM B-2471 / 345-15</strain>
    </source>
</reference>
<dbReference type="OrthoDB" id="53209at2157"/>
<evidence type="ECO:0000256" key="1">
    <source>
        <dbReference type="ARBA" id="ARBA00004141"/>
    </source>
</evidence>
<dbReference type="PANTHER" id="PTHR30178:SF3">
    <property type="entry name" value="SUCCINATE-ACETATE_PROTON SYMPORTER SATP"/>
    <property type="match status" value="1"/>
</dbReference>
<dbReference type="InterPro" id="IPR000791">
    <property type="entry name" value="Gpr1/Fun34/SatP-like"/>
</dbReference>
<evidence type="ECO:0000256" key="3">
    <source>
        <dbReference type="ARBA" id="ARBA00022692"/>
    </source>
</evidence>
<keyword evidence="5 6" id="KW-0472">Membrane</keyword>
<organism evidence="7 8">
    <name type="scientific">Acidilobus saccharovorans (strain DSM 16705 / JCM 18335 / VKM B-2471 / 345-15)</name>
    <dbReference type="NCBI Taxonomy" id="666510"/>
    <lineage>
        <taxon>Archaea</taxon>
        <taxon>Thermoproteota</taxon>
        <taxon>Thermoprotei</taxon>
        <taxon>Acidilobales</taxon>
        <taxon>Acidilobaceae</taxon>
        <taxon>Acidilobus</taxon>
    </lineage>
</organism>
<dbReference type="EMBL" id="CP001742">
    <property type="protein sequence ID" value="ADL19005.1"/>
    <property type="molecule type" value="Genomic_DNA"/>
</dbReference>
<evidence type="ECO:0000256" key="5">
    <source>
        <dbReference type="ARBA" id="ARBA00023136"/>
    </source>
</evidence>
<dbReference type="Pfam" id="PF01184">
    <property type="entry name" value="Gpr1_Fun34_YaaH"/>
    <property type="match status" value="1"/>
</dbReference>
<feature type="transmembrane region" description="Helical" evidence="6">
    <location>
        <begin position="39"/>
        <end position="57"/>
    </location>
</feature>
<sequence length="187" mass="19737">MSQDQPFADPSSLGLWGFALTTIVLSLHNAGLISTAGLTLAYAFFWGGAAQVFAGWMDFKRGNMLGGTAFSTYGLFWIGLAMAFVLSSWDPSVFSMSGAELGAWFVLWGVLTLIYAVGAYMAKARVLTSVLALLTLTFWVLGAAFFSGSAAITRAGGWIGVITGLDALYLGAALLINWVARGQALPT</sequence>
<dbReference type="InParanoid" id="D9Q117"/>
<keyword evidence="8" id="KW-1185">Reference proteome</keyword>
<dbReference type="PANTHER" id="PTHR30178">
    <property type="entry name" value="INNER MEMBRANE PROTEIN YAAH"/>
    <property type="match status" value="1"/>
</dbReference>
<feature type="transmembrane region" description="Helical" evidence="6">
    <location>
        <begin position="69"/>
        <end position="89"/>
    </location>
</feature>
<accession>D9Q117</accession>
<evidence type="ECO:0000256" key="4">
    <source>
        <dbReference type="ARBA" id="ARBA00022989"/>
    </source>
</evidence>
<proteinExistence type="inferred from homology"/>
<keyword evidence="3 6" id="KW-0812">Transmembrane</keyword>
<evidence type="ECO:0000313" key="8">
    <source>
        <dbReference type="Proteomes" id="UP000000346"/>
    </source>
</evidence>
<dbReference type="GO" id="GO:0005886">
    <property type="term" value="C:plasma membrane"/>
    <property type="evidence" value="ECO:0007669"/>
    <property type="project" value="TreeGrafter"/>
</dbReference>
<dbReference type="eggNOG" id="arCOG03176">
    <property type="taxonomic scope" value="Archaea"/>
</dbReference>
<dbReference type="InterPro" id="IPR047623">
    <property type="entry name" value="SatP"/>
</dbReference>
<feature type="transmembrane region" description="Helical" evidence="6">
    <location>
        <begin position="158"/>
        <end position="180"/>
    </location>
</feature>
<dbReference type="Proteomes" id="UP000000346">
    <property type="component" value="Chromosome"/>
</dbReference>
<dbReference type="AlphaFoldDB" id="D9Q117"/>
<evidence type="ECO:0000256" key="2">
    <source>
        <dbReference type="ARBA" id="ARBA00005587"/>
    </source>
</evidence>
<keyword evidence="4 6" id="KW-1133">Transmembrane helix</keyword>
<feature type="transmembrane region" description="Helical" evidence="6">
    <location>
        <begin position="129"/>
        <end position="152"/>
    </location>
</feature>
<gene>
    <name evidence="7" type="ordered locus">ASAC_0598</name>
</gene>
<name>D9Q117_ACIS3</name>
<dbReference type="RefSeq" id="WP_013266517.1">
    <property type="nucleotide sequence ID" value="NC_014374.1"/>
</dbReference>
<dbReference type="NCBIfam" id="NF038013">
    <property type="entry name" value="AceTr_1"/>
    <property type="match status" value="1"/>
</dbReference>
<evidence type="ECO:0000256" key="6">
    <source>
        <dbReference type="SAM" id="Phobius"/>
    </source>
</evidence>
<comment type="similarity">
    <text evidence="2">Belongs to the acetate uptake transporter (AceTr) (TC 2.A.96) family.</text>
</comment>
<feature type="transmembrane region" description="Helical" evidence="6">
    <location>
        <begin position="12"/>
        <end position="33"/>
    </location>
</feature>
<dbReference type="GO" id="GO:0071422">
    <property type="term" value="P:succinate transmembrane transport"/>
    <property type="evidence" value="ECO:0007669"/>
    <property type="project" value="TreeGrafter"/>
</dbReference>
<dbReference type="KEGG" id="asc:ASAC_0598"/>
<dbReference type="STRING" id="666510.ASAC_0598"/>
<protein>
    <submittedName>
        <fullName evidence="7">GPR1/FUN34/yaaH family protein</fullName>
    </submittedName>
</protein>